<dbReference type="PROSITE" id="PS50025">
    <property type="entry name" value="LAM_G_DOMAIN"/>
    <property type="match status" value="1"/>
</dbReference>
<dbReference type="CDD" id="cd00110">
    <property type="entry name" value="LamG"/>
    <property type="match status" value="1"/>
</dbReference>
<dbReference type="SUPFAM" id="SSF49899">
    <property type="entry name" value="Concanavalin A-like lectins/glucanases"/>
    <property type="match status" value="1"/>
</dbReference>
<dbReference type="EMBL" id="CAJOBE010018509">
    <property type="protein sequence ID" value="CAF4220900.1"/>
    <property type="molecule type" value="Genomic_DNA"/>
</dbReference>
<dbReference type="Gene3D" id="2.60.120.200">
    <property type="match status" value="1"/>
</dbReference>
<name>A0A820CTN9_9BILA</name>
<feature type="non-terminal residue" evidence="3">
    <location>
        <position position="1"/>
    </location>
</feature>
<dbReference type="Proteomes" id="UP000663874">
    <property type="component" value="Unassembled WGS sequence"/>
</dbReference>
<accession>A0A820CTN9</accession>
<dbReference type="Pfam" id="PF00054">
    <property type="entry name" value="Laminin_G_1"/>
    <property type="match status" value="1"/>
</dbReference>
<gene>
    <name evidence="3" type="ORF">FNK824_LOCUS37239</name>
</gene>
<dbReference type="AlphaFoldDB" id="A0A820CTN9"/>
<evidence type="ECO:0000313" key="4">
    <source>
        <dbReference type="Proteomes" id="UP000663874"/>
    </source>
</evidence>
<feature type="domain" description="Laminin G" evidence="2">
    <location>
        <begin position="214"/>
        <end position="400"/>
    </location>
</feature>
<comment type="caution">
    <text evidence="3">The sequence shown here is derived from an EMBL/GenBank/DDBJ whole genome shotgun (WGS) entry which is preliminary data.</text>
</comment>
<reference evidence="3" key="1">
    <citation type="submission" date="2021-02" db="EMBL/GenBank/DDBJ databases">
        <authorList>
            <person name="Nowell W R."/>
        </authorList>
    </citation>
    <scope>NUCLEOTIDE SEQUENCE</scope>
</reference>
<evidence type="ECO:0000313" key="3">
    <source>
        <dbReference type="EMBL" id="CAF4220900.1"/>
    </source>
</evidence>
<dbReference type="InterPro" id="IPR013320">
    <property type="entry name" value="ConA-like_dom_sf"/>
</dbReference>
<dbReference type="InterPro" id="IPR001791">
    <property type="entry name" value="Laminin_G"/>
</dbReference>
<sequence length="503" mass="56199">MEVAEIDIESIREAATIRIQGETPETLVDLSFGNRLDRLREVLASILTVSIDSIRLLTIRSVPQYRHPIYPPLSFDEAKRTALTDVIFSVLSSTRDVIENTVNNNLPQLTSRSGLTVNATGPNPCRNYVCPSGTICSASRSIQPFPLLIDTNLTSFVGINIIDSPDCVNSTWRVSPQMPLPSGCSTFSFNDAIFCPCTDVQSLGPLGTYCAVLGRTFLNTGSSYAVFDGTTFSNLAPARFSFDFVVPNISTVGLLLLYGREIPPIDDYFWLAIELINSNRLRFHFRDHPFFDTNLVINASKWYHVEYQYVADTILVMINDEQYDITVNNNSINNNNNNQSLVRLYLGGLPRRDSPINALYPALSNVDSFRGCIRNVRSNGVYLDMNRPIFASDNSRAGLCDCLNTDTCTTGPPKDATGVIVPCYTDRIGEEDNISYNLGILRKPVYTVSNEEILNEHLNMNNRGYTNSTTRESLGNFIDQKLRKQPIVPRLTDTMLFYAYEGT</sequence>
<organism evidence="3 4">
    <name type="scientific">Rotaria sordida</name>
    <dbReference type="NCBI Taxonomy" id="392033"/>
    <lineage>
        <taxon>Eukaryota</taxon>
        <taxon>Metazoa</taxon>
        <taxon>Spiralia</taxon>
        <taxon>Gnathifera</taxon>
        <taxon>Rotifera</taxon>
        <taxon>Eurotatoria</taxon>
        <taxon>Bdelloidea</taxon>
        <taxon>Philodinida</taxon>
        <taxon>Philodinidae</taxon>
        <taxon>Rotaria</taxon>
    </lineage>
</organism>
<evidence type="ECO:0000256" key="1">
    <source>
        <dbReference type="PROSITE-ProRule" id="PRU00122"/>
    </source>
</evidence>
<evidence type="ECO:0000259" key="2">
    <source>
        <dbReference type="PROSITE" id="PS50025"/>
    </source>
</evidence>
<proteinExistence type="predicted"/>
<protein>
    <recommendedName>
        <fullName evidence="2">Laminin G domain-containing protein</fullName>
    </recommendedName>
</protein>
<dbReference type="SMART" id="SM00282">
    <property type="entry name" value="LamG"/>
    <property type="match status" value="1"/>
</dbReference>
<comment type="caution">
    <text evidence="1">Lacks conserved residue(s) required for the propagation of feature annotation.</text>
</comment>